<proteinExistence type="predicted"/>
<evidence type="ECO:0000313" key="2">
    <source>
        <dbReference type="EMBL" id="JAH60983.1"/>
    </source>
</evidence>
<sequence length="68" mass="7372">MPFDLKGKYSSCVFLQVWVICRVPTRPMGDVLGFLTGGGAWCLALSPRLIAVLVAAVETKSPRNALYS</sequence>
<reference evidence="2" key="2">
    <citation type="journal article" date="2015" name="Fish Shellfish Immunol.">
        <title>Early steps in the European eel (Anguilla anguilla)-Vibrio vulnificus interaction in the gills: Role of the RtxA13 toxin.</title>
        <authorList>
            <person name="Callol A."/>
            <person name="Pajuelo D."/>
            <person name="Ebbesson L."/>
            <person name="Teles M."/>
            <person name="MacKenzie S."/>
            <person name="Amaro C."/>
        </authorList>
    </citation>
    <scope>NUCLEOTIDE SEQUENCE</scope>
</reference>
<keyword evidence="1" id="KW-1133">Transmembrane helix</keyword>
<feature type="transmembrane region" description="Helical" evidence="1">
    <location>
        <begin position="32"/>
        <end position="57"/>
    </location>
</feature>
<accession>A0A0E9U7Q5</accession>
<evidence type="ECO:0000256" key="1">
    <source>
        <dbReference type="SAM" id="Phobius"/>
    </source>
</evidence>
<protein>
    <submittedName>
        <fullName evidence="2">Uncharacterized protein</fullName>
    </submittedName>
</protein>
<dbReference type="EMBL" id="GBXM01047594">
    <property type="protein sequence ID" value="JAH60983.1"/>
    <property type="molecule type" value="Transcribed_RNA"/>
</dbReference>
<name>A0A0E9U7Q5_ANGAN</name>
<keyword evidence="1" id="KW-0472">Membrane</keyword>
<organism evidence="2">
    <name type="scientific">Anguilla anguilla</name>
    <name type="common">European freshwater eel</name>
    <name type="synonym">Muraena anguilla</name>
    <dbReference type="NCBI Taxonomy" id="7936"/>
    <lineage>
        <taxon>Eukaryota</taxon>
        <taxon>Metazoa</taxon>
        <taxon>Chordata</taxon>
        <taxon>Craniata</taxon>
        <taxon>Vertebrata</taxon>
        <taxon>Euteleostomi</taxon>
        <taxon>Actinopterygii</taxon>
        <taxon>Neopterygii</taxon>
        <taxon>Teleostei</taxon>
        <taxon>Anguilliformes</taxon>
        <taxon>Anguillidae</taxon>
        <taxon>Anguilla</taxon>
    </lineage>
</organism>
<dbReference type="AlphaFoldDB" id="A0A0E9U7Q5"/>
<keyword evidence="1" id="KW-0812">Transmembrane</keyword>
<reference evidence="2" key="1">
    <citation type="submission" date="2014-11" db="EMBL/GenBank/DDBJ databases">
        <authorList>
            <person name="Amaro Gonzalez C."/>
        </authorList>
    </citation>
    <scope>NUCLEOTIDE SEQUENCE</scope>
</reference>